<organism evidence="2 3">
    <name type="scientific">Spodoptera exigua</name>
    <name type="common">Beet armyworm</name>
    <name type="synonym">Noctua fulgens</name>
    <dbReference type="NCBI Taxonomy" id="7107"/>
    <lineage>
        <taxon>Eukaryota</taxon>
        <taxon>Metazoa</taxon>
        <taxon>Ecdysozoa</taxon>
        <taxon>Arthropoda</taxon>
        <taxon>Hexapoda</taxon>
        <taxon>Insecta</taxon>
        <taxon>Pterygota</taxon>
        <taxon>Neoptera</taxon>
        <taxon>Endopterygota</taxon>
        <taxon>Lepidoptera</taxon>
        <taxon>Glossata</taxon>
        <taxon>Ditrysia</taxon>
        <taxon>Noctuoidea</taxon>
        <taxon>Noctuidae</taxon>
        <taxon>Amphipyrinae</taxon>
        <taxon>Spodoptera</taxon>
    </lineage>
</organism>
<name>A0A922SP56_SPOEX</name>
<accession>A0A922SP56</accession>
<dbReference type="GO" id="GO:0006801">
    <property type="term" value="P:superoxide metabolic process"/>
    <property type="evidence" value="ECO:0007669"/>
    <property type="project" value="InterPro"/>
</dbReference>
<dbReference type="Proteomes" id="UP000814243">
    <property type="component" value="Unassembled WGS sequence"/>
</dbReference>
<evidence type="ECO:0000256" key="1">
    <source>
        <dbReference type="SAM" id="SignalP"/>
    </source>
</evidence>
<feature type="signal peptide" evidence="1">
    <location>
        <begin position="1"/>
        <end position="28"/>
    </location>
</feature>
<reference evidence="2" key="1">
    <citation type="journal article" date="2021" name="G3 (Bethesda)">
        <title>Genome and transcriptome analysis of the beet armyworm Spodoptera exigua reveals targets for pest control. .</title>
        <authorList>
            <person name="Simon S."/>
            <person name="Breeschoten T."/>
            <person name="Jansen H.J."/>
            <person name="Dirks R.P."/>
            <person name="Schranz M.E."/>
            <person name="Ros V.I.D."/>
        </authorList>
    </citation>
    <scope>NUCLEOTIDE SEQUENCE</scope>
    <source>
        <strain evidence="2">TB_SE_WUR_2020</strain>
    </source>
</reference>
<feature type="chain" id="PRO_5037296232" description="Superoxide dismutase copper/zinc binding domain-containing protein" evidence="1">
    <location>
        <begin position="29"/>
        <end position="944"/>
    </location>
</feature>
<dbReference type="SUPFAM" id="SSF49329">
    <property type="entry name" value="Cu,Zn superoxide dismutase-like"/>
    <property type="match status" value="5"/>
</dbReference>
<dbReference type="AlphaFoldDB" id="A0A922SP56"/>
<dbReference type="GO" id="GO:0046872">
    <property type="term" value="F:metal ion binding"/>
    <property type="evidence" value="ECO:0007669"/>
    <property type="project" value="InterPro"/>
</dbReference>
<dbReference type="PANTHER" id="PTHR20910:SF1">
    <property type="entry name" value="SUPEROXIDE DISMUTASE COPPER_ZINC BINDING DOMAIN-CONTAINING PROTEIN"/>
    <property type="match status" value="1"/>
</dbReference>
<keyword evidence="1" id="KW-0732">Signal</keyword>
<protein>
    <recommendedName>
        <fullName evidence="4">Superoxide dismutase copper/zinc binding domain-containing protein</fullName>
    </recommendedName>
</protein>
<gene>
    <name evidence="2" type="ORF">HF086_011795</name>
</gene>
<sequence>MWYRCSHLRPKLLCLLYIVLNSVEISNCLVLRAYLSQHGLHGELEFSHKNDTLISIRTNLKPTLQYPDGVWRWTIHEFPVDYRDLSEDRCSDANLGQELIDLTEELGYLIIPGKDHAEFESKNTLTGPNGLWGKSIVFETAERDRVICASILATDKTYEKNAIARFTSPVAGTLYFRWLSARESDESDSYIQADLYHTKAVSDKVPFTEHKWKLFVTDIFDADKGNYEDNCNVLQLVFDPENSGDGMSVGDLDSRLGLIKVATDANIMKTKTLFKDEVINVLRSDMEVTRRSLYVVIYDNRHPDSFLACAKLRPMLPKSTKALINMEGIRGSVDFTQRSPFDPTWTNFQLGASDQDYESNLRFVSSVLQYNVRDLPPRLVADDLQSYCNSTSGIYNPTQVDLKTLPPPGMGTQDQYPVGHLLGKHKDRTEYLNHKYLLPGLASELSGAYWDVREPKRNVCGTILLYETDTEYQTPMFSAQVIFRYPIVGRVIFRQPQDRPWEDTTIIVESMVHADGANVNNTRDHRWAIHEHAPGADYYNWTGRCLSAGRVFQPHALDIDTRHPESYCRPGLEGLCRLGDFTTRHGTLQVAGKKVDSARLTRRLFTDTVISLAGKHSIMRKSLLIYDDHGPVARGERMACSMLVPVERDLEFPCEKTTLYDTFNPFHINRTLSPPPTKGTADQYELGDLGAKYGLVESQSLTTVFNETQLSLFGPHSVLGRSVVLHKKKNRRWACSSIERGYSPSEARELRAIASFHHPGGFATGYIRFTQLIHNDGSASDTVIEVKRRKISEMPKPDNSNDLLCVCRGQHDLYSQECGPDNPLRCDVGDLTARLGTIDIGSKRQMFMDSNFPLEGTVSAVGRSIVIFGPERSSERFACANIEPDKDIIKYVNIMKPPRFVLLLASGRLDSPSIFIPGYVNTKRKKTISYRQCGTTDPNDRKSK</sequence>
<comment type="caution">
    <text evidence="2">The sequence shown here is derived from an EMBL/GenBank/DDBJ whole genome shotgun (WGS) entry which is preliminary data.</text>
</comment>
<dbReference type="PANTHER" id="PTHR20910">
    <property type="entry name" value="AGAP001623-PA"/>
    <property type="match status" value="1"/>
</dbReference>
<dbReference type="Gene3D" id="2.60.40.200">
    <property type="entry name" value="Superoxide dismutase, copper/zinc binding domain"/>
    <property type="match status" value="4"/>
</dbReference>
<dbReference type="InterPro" id="IPR036423">
    <property type="entry name" value="SOD-like_Cu/Zn_dom_sf"/>
</dbReference>
<dbReference type="InterPro" id="IPR053257">
    <property type="entry name" value="Cu-only_SOD"/>
</dbReference>
<proteinExistence type="predicted"/>
<dbReference type="EMBL" id="JACEFF010000073">
    <property type="protein sequence ID" value="KAH9644626.1"/>
    <property type="molecule type" value="Genomic_DNA"/>
</dbReference>
<evidence type="ECO:0008006" key="4">
    <source>
        <dbReference type="Google" id="ProtNLM"/>
    </source>
</evidence>
<evidence type="ECO:0000313" key="2">
    <source>
        <dbReference type="EMBL" id="KAH9644626.1"/>
    </source>
</evidence>
<evidence type="ECO:0000313" key="3">
    <source>
        <dbReference type="Proteomes" id="UP000814243"/>
    </source>
</evidence>